<organism evidence="2 3">
    <name type="scientific">Adhaeribacter arboris</name>
    <dbReference type="NCBI Taxonomy" id="2072846"/>
    <lineage>
        <taxon>Bacteria</taxon>
        <taxon>Pseudomonadati</taxon>
        <taxon>Bacteroidota</taxon>
        <taxon>Cytophagia</taxon>
        <taxon>Cytophagales</taxon>
        <taxon>Hymenobacteraceae</taxon>
        <taxon>Adhaeribacter</taxon>
    </lineage>
</organism>
<keyword evidence="3" id="KW-1185">Reference proteome</keyword>
<feature type="compositionally biased region" description="Basic and acidic residues" evidence="1">
    <location>
        <begin position="1"/>
        <end position="11"/>
    </location>
</feature>
<comment type="caution">
    <text evidence="2">The sequence shown here is derived from an EMBL/GenBank/DDBJ whole genome shotgun (WGS) entry which is preliminary data.</text>
</comment>
<evidence type="ECO:0000313" key="3">
    <source>
        <dbReference type="Proteomes" id="UP000240357"/>
    </source>
</evidence>
<dbReference type="Proteomes" id="UP000240357">
    <property type="component" value="Unassembled WGS sequence"/>
</dbReference>
<name>A0A2T2YEX1_9BACT</name>
<dbReference type="AlphaFoldDB" id="A0A2T2YEX1"/>
<proteinExistence type="predicted"/>
<feature type="compositionally biased region" description="Polar residues" evidence="1">
    <location>
        <begin position="12"/>
        <end position="22"/>
    </location>
</feature>
<protein>
    <submittedName>
        <fullName evidence="2">Uncharacterized protein</fullName>
    </submittedName>
</protein>
<dbReference type="EMBL" id="PYFT01000001">
    <property type="protein sequence ID" value="PSR54059.1"/>
    <property type="molecule type" value="Genomic_DNA"/>
</dbReference>
<feature type="region of interest" description="Disordered" evidence="1">
    <location>
        <begin position="1"/>
        <end position="35"/>
    </location>
</feature>
<accession>A0A2T2YEX1</accession>
<gene>
    <name evidence="2" type="ORF">AHMF7605_11275</name>
</gene>
<reference evidence="2 3" key="1">
    <citation type="submission" date="2018-03" db="EMBL/GenBank/DDBJ databases">
        <title>Adhaeribacter sp. HMF7605 Genome sequencing and assembly.</title>
        <authorList>
            <person name="Kang H."/>
            <person name="Kang J."/>
            <person name="Cha I."/>
            <person name="Kim H."/>
            <person name="Joh K."/>
        </authorList>
    </citation>
    <scope>NUCLEOTIDE SEQUENCE [LARGE SCALE GENOMIC DNA]</scope>
    <source>
        <strain evidence="2 3">HMF7605</strain>
    </source>
</reference>
<dbReference type="RefSeq" id="WP_106929343.1">
    <property type="nucleotide sequence ID" value="NZ_PYFT01000001.1"/>
</dbReference>
<evidence type="ECO:0000256" key="1">
    <source>
        <dbReference type="SAM" id="MobiDB-lite"/>
    </source>
</evidence>
<feature type="compositionally biased region" description="Acidic residues" evidence="1">
    <location>
        <begin position="26"/>
        <end position="35"/>
    </location>
</feature>
<evidence type="ECO:0000313" key="2">
    <source>
        <dbReference type="EMBL" id="PSR54059.1"/>
    </source>
</evidence>
<sequence length="360" mass="43612">MEKDKDKEEKQNPSFLAPNSTVPYEEKEDYEEKENNEEAEFYHRKGHVPHFLLYREKLISKFINEIEQFTELEFPKSHNFFPELSTDPFLTNYFKPEFFVSEDRKNTFKRFIQEIVKAGFKKQAIDYLDKIVKKNTLQIEQHDFSNGKVTPTVFGTTNQAELFWSDIFDFILLDQEERIITQQRLEVDRLFLNFLVDFSTILFVERENLTQQMSNTVFSNNKAEKKRPGEVYDDGLLRCDYRKEQVLEYFMQLAHKNYYTEEQVWQLLKSNFRVFLESDQVFEKVKLPRVESLPQNYLMYFVYQFYFHQPSKMFNKERACQFLFDNFKYFEVDKINFKTVYNNMQIKPKNGYGFSDAILR</sequence>